<feature type="compositionally biased region" description="Polar residues" evidence="1">
    <location>
        <begin position="620"/>
        <end position="640"/>
    </location>
</feature>
<feature type="compositionally biased region" description="Polar residues" evidence="1">
    <location>
        <begin position="578"/>
        <end position="599"/>
    </location>
</feature>
<dbReference type="AlphaFoldDB" id="A0ABD3Q2M5"/>
<proteinExistence type="predicted"/>
<keyword evidence="3" id="KW-1185">Reference proteome</keyword>
<evidence type="ECO:0000313" key="2">
    <source>
        <dbReference type="EMBL" id="KAL3793776.1"/>
    </source>
</evidence>
<comment type="caution">
    <text evidence="2">The sequence shown here is derived from an EMBL/GenBank/DDBJ whole genome shotgun (WGS) entry which is preliminary data.</text>
</comment>
<sequence length="670" mass="69581">MKLIQSSSLILFGPIFGSFAKEIRHQDGQDAKLLKTIRIMKTYSGTLSRFLQTSELPNAGLGSGNGFIGSTDQLGGCPDTCSSPEICSFYESQAAEESAMESDDLVVLKDACNAGTLRDCSPSILTSACGLCGGGGFSLGSLLGAEELDMICNSCEFLDCCDGSSDFDVCSKLLPELEGSITESAATISLVESASVTPEEMEESVVPSGSPTLAAKAESISTSPPISVSEGTALFNATGDGADDFIGGTFSGGSNESVGRTDDFVGGLFGSWLNGSLGGSDDLFDSLFSSGFNNESSGGSDGFLAGVFGSGFNETDGDDFFSGLFGGAFNDSGGGSEEFFTGMFGGGLNYSSNGSDTFLGDMLGSWLNESGGGLNYFLGGLFGGGFNESVHGFEPGNQLYDFFGGLLQALNIVTDGLLGHLIGENETQGIDNGNFSGWQYGGMLGTYIGCTFEDYTCPVQGVCDCINGDFAKCSFSILDDLCSSGAFFSCAPSGLEEICNLECPPPQRQLRSSALGTGDPDVFTTLACSMCHVARCCEAEGKALEECTMESGFDFNTFLNATHQNDHLTNEAVDEGMANSNVSDSGTQLSNDTLSGTGTDSEHEAQSFGTEGSSKETVDSNESMPSESTMNTEVSVSSARSPDLGNDTSGGLRLDFCMASASFLLFFLLL</sequence>
<reference evidence="2 3" key="1">
    <citation type="journal article" date="2020" name="G3 (Bethesda)">
        <title>Improved Reference Genome for Cyclotella cryptica CCMP332, a Model for Cell Wall Morphogenesis, Salinity Adaptation, and Lipid Production in Diatoms (Bacillariophyta).</title>
        <authorList>
            <person name="Roberts W.R."/>
            <person name="Downey K.M."/>
            <person name="Ruck E.C."/>
            <person name="Traller J.C."/>
            <person name="Alverson A.J."/>
        </authorList>
    </citation>
    <scope>NUCLEOTIDE SEQUENCE [LARGE SCALE GENOMIC DNA]</scope>
    <source>
        <strain evidence="2 3">CCMP332</strain>
    </source>
</reference>
<evidence type="ECO:0000256" key="1">
    <source>
        <dbReference type="SAM" id="MobiDB-lite"/>
    </source>
</evidence>
<protein>
    <submittedName>
        <fullName evidence="2">Uncharacterized protein</fullName>
    </submittedName>
</protein>
<accession>A0ABD3Q2M5</accession>
<dbReference type="EMBL" id="JABMIG020000088">
    <property type="protein sequence ID" value="KAL3793776.1"/>
    <property type="molecule type" value="Genomic_DNA"/>
</dbReference>
<gene>
    <name evidence="2" type="ORF">HJC23_013338</name>
</gene>
<name>A0ABD3Q2M5_9STRA</name>
<feature type="region of interest" description="Disordered" evidence="1">
    <location>
        <begin position="577"/>
        <end position="644"/>
    </location>
</feature>
<organism evidence="2 3">
    <name type="scientific">Cyclotella cryptica</name>
    <dbReference type="NCBI Taxonomy" id="29204"/>
    <lineage>
        <taxon>Eukaryota</taxon>
        <taxon>Sar</taxon>
        <taxon>Stramenopiles</taxon>
        <taxon>Ochrophyta</taxon>
        <taxon>Bacillariophyta</taxon>
        <taxon>Coscinodiscophyceae</taxon>
        <taxon>Thalassiosirophycidae</taxon>
        <taxon>Stephanodiscales</taxon>
        <taxon>Stephanodiscaceae</taxon>
        <taxon>Cyclotella</taxon>
    </lineage>
</organism>
<dbReference type="Proteomes" id="UP001516023">
    <property type="component" value="Unassembled WGS sequence"/>
</dbReference>
<evidence type="ECO:0000313" key="3">
    <source>
        <dbReference type="Proteomes" id="UP001516023"/>
    </source>
</evidence>